<evidence type="ECO:0000313" key="4">
    <source>
        <dbReference type="Proteomes" id="UP000023152"/>
    </source>
</evidence>
<accession>X6NHN1</accession>
<name>X6NHN1_RETFI</name>
<proteinExistence type="predicted"/>
<dbReference type="Proteomes" id="UP000023152">
    <property type="component" value="Unassembled WGS sequence"/>
</dbReference>
<keyword evidence="2" id="KW-1133">Transmembrane helix</keyword>
<feature type="region of interest" description="Disordered" evidence="1">
    <location>
        <begin position="50"/>
        <end position="102"/>
    </location>
</feature>
<comment type="caution">
    <text evidence="3">The sequence shown here is derived from an EMBL/GenBank/DDBJ whole genome shotgun (WGS) entry which is preliminary data.</text>
</comment>
<keyword evidence="2" id="KW-0812">Transmembrane</keyword>
<feature type="compositionally biased region" description="Basic and acidic residues" evidence="1">
    <location>
        <begin position="75"/>
        <end position="101"/>
    </location>
</feature>
<organism evidence="3 4">
    <name type="scientific">Reticulomyxa filosa</name>
    <dbReference type="NCBI Taxonomy" id="46433"/>
    <lineage>
        <taxon>Eukaryota</taxon>
        <taxon>Sar</taxon>
        <taxon>Rhizaria</taxon>
        <taxon>Retaria</taxon>
        <taxon>Foraminifera</taxon>
        <taxon>Monothalamids</taxon>
        <taxon>Reticulomyxidae</taxon>
        <taxon>Reticulomyxa</taxon>
    </lineage>
</organism>
<keyword evidence="2" id="KW-0472">Membrane</keyword>
<evidence type="ECO:0000313" key="3">
    <source>
        <dbReference type="EMBL" id="ETO24857.1"/>
    </source>
</evidence>
<feature type="transmembrane region" description="Helical" evidence="2">
    <location>
        <begin position="20"/>
        <end position="41"/>
    </location>
</feature>
<feature type="non-terminal residue" evidence="3">
    <location>
        <position position="163"/>
    </location>
</feature>
<reference evidence="3 4" key="1">
    <citation type="journal article" date="2013" name="Curr. Biol.">
        <title>The Genome of the Foraminiferan Reticulomyxa filosa.</title>
        <authorList>
            <person name="Glockner G."/>
            <person name="Hulsmann N."/>
            <person name="Schleicher M."/>
            <person name="Noegel A.A."/>
            <person name="Eichinger L."/>
            <person name="Gallinger C."/>
            <person name="Pawlowski J."/>
            <person name="Sierra R."/>
            <person name="Euteneuer U."/>
            <person name="Pillet L."/>
            <person name="Moustafa A."/>
            <person name="Platzer M."/>
            <person name="Groth M."/>
            <person name="Szafranski K."/>
            <person name="Schliwa M."/>
        </authorList>
    </citation>
    <scope>NUCLEOTIDE SEQUENCE [LARGE SCALE GENOMIC DNA]</scope>
</reference>
<dbReference type="EMBL" id="ASPP01008913">
    <property type="protein sequence ID" value="ETO24857.1"/>
    <property type="molecule type" value="Genomic_DNA"/>
</dbReference>
<protein>
    <submittedName>
        <fullName evidence="3">Uncharacterized protein</fullName>
    </submittedName>
</protein>
<gene>
    <name evidence="3" type="ORF">RFI_12304</name>
</gene>
<evidence type="ECO:0000256" key="2">
    <source>
        <dbReference type="SAM" id="Phobius"/>
    </source>
</evidence>
<dbReference type="AlphaFoldDB" id="X6NHN1"/>
<evidence type="ECO:0000256" key="1">
    <source>
        <dbReference type="SAM" id="MobiDB-lite"/>
    </source>
</evidence>
<keyword evidence="4" id="KW-1185">Reference proteome</keyword>
<sequence>MIMLLKNVLSQFQEAIMQNIGFLVTGAVGMVIGALLCWLFSTERILASPKKSKNSPTRVKPRTRNKSTTGPANVPKEEAEIKEERKASDEKEEDKKKEKVTPAKIQQIRSSWKSMLVHKLQLGCAIYNYISKNQPLPIMLLFLHRNTNLDKQSAAFMDMLDIV</sequence>